<comment type="subcellular location">
    <subcellularLocation>
        <location evidence="1">Cytoplasm</location>
    </subcellularLocation>
</comment>
<dbReference type="GO" id="GO:0071220">
    <property type="term" value="P:cellular response to bacterial lipoprotein"/>
    <property type="evidence" value="ECO:0007669"/>
    <property type="project" value="UniProtKB-ARBA"/>
</dbReference>
<protein>
    <recommendedName>
        <fullName evidence="7">Cystatin-B</fullName>
    </recommendedName>
    <alternativeName>
        <fullName evidence="8">Stefin-B</fullName>
    </alternativeName>
</protein>
<evidence type="ECO:0000259" key="9">
    <source>
        <dbReference type="SMART" id="SM00043"/>
    </source>
</evidence>
<evidence type="ECO:0000256" key="8">
    <source>
        <dbReference type="ARBA" id="ARBA00041437"/>
    </source>
</evidence>
<evidence type="ECO:0000313" key="11">
    <source>
        <dbReference type="EMBL" id="ACL97656.1"/>
    </source>
</evidence>
<reference evidence="11" key="1">
    <citation type="submission" date="2008-07" db="EMBL/GenBank/DDBJ databases">
        <title>Molecular and functional characterization of a stefin analog in large yellow croaker (Pseudosciaena crocea).</title>
        <authorList>
            <person name="Li S."/>
            <person name="Chen X."/>
        </authorList>
    </citation>
    <scope>NUCLEOTIDE SEQUENCE</scope>
</reference>
<keyword evidence="6" id="KW-0391">Immunity</keyword>
<dbReference type="SUPFAM" id="SSF54403">
    <property type="entry name" value="Cystatin/monellin"/>
    <property type="match status" value="1"/>
</dbReference>
<dbReference type="CDD" id="cd00042">
    <property type="entry name" value="CY"/>
    <property type="match status" value="1"/>
</dbReference>
<dbReference type="AlphaFoldDB" id="D7F0C0"/>
<dbReference type="SMR" id="D7F0C0"/>
<dbReference type="InterPro" id="IPR001713">
    <property type="entry name" value="Prot_inh_stefin"/>
</dbReference>
<reference evidence="10" key="2">
    <citation type="journal article" date="2009" name="Dev. Comp. Immunol.">
        <title>Molecular and functional characterization of a novel stefin analogue in large yellow croaker (Pseudosciaena crocea).</title>
        <authorList>
            <person name="Li S."/>
            <person name="Yang Z."/>
            <person name="Ao J."/>
            <person name="Chen X."/>
        </authorList>
    </citation>
    <scope>NUCLEOTIDE SEQUENCE</scope>
</reference>
<organism evidence="10">
    <name type="scientific">Larimichthys crocea</name>
    <name type="common">Large yellow croaker</name>
    <name type="synonym">Pseudosciaena crocea</name>
    <dbReference type="NCBI Taxonomy" id="215358"/>
    <lineage>
        <taxon>Eukaryota</taxon>
        <taxon>Metazoa</taxon>
        <taxon>Chordata</taxon>
        <taxon>Craniata</taxon>
        <taxon>Vertebrata</taxon>
        <taxon>Euteleostomi</taxon>
        <taxon>Actinopterygii</taxon>
        <taxon>Neopterygii</taxon>
        <taxon>Teleostei</taxon>
        <taxon>Neoteleostei</taxon>
        <taxon>Acanthomorphata</taxon>
        <taxon>Eupercaria</taxon>
        <taxon>Sciaenidae</taxon>
        <taxon>Larimichthys</taxon>
    </lineage>
</organism>
<evidence type="ECO:0000256" key="5">
    <source>
        <dbReference type="ARBA" id="ARBA00022704"/>
    </source>
</evidence>
<dbReference type="EMBL" id="EU850801">
    <property type="protein sequence ID" value="ACJ24348.1"/>
    <property type="molecule type" value="Genomic_DNA"/>
</dbReference>
<dbReference type="FunFam" id="3.10.450.10:FF:000001">
    <property type="entry name" value="Cystatin-A"/>
    <property type="match status" value="1"/>
</dbReference>
<evidence type="ECO:0000256" key="6">
    <source>
        <dbReference type="ARBA" id="ARBA00022859"/>
    </source>
</evidence>
<dbReference type="Pfam" id="PF00031">
    <property type="entry name" value="Cystatin"/>
    <property type="match status" value="1"/>
</dbReference>
<sequence>MDKLVGGWSETKDATEEIQFICNEVKCQVKEKTNKKYGIYKAVKYRSQLVAGMNYLIKVHVGCDDYLHIRVLEGFRCDGIDYVLTCVEECHHICDPLIP</sequence>
<dbReference type="InterPro" id="IPR000010">
    <property type="entry name" value="Cystatin_dom"/>
</dbReference>
<evidence type="ECO:0000256" key="3">
    <source>
        <dbReference type="ARBA" id="ARBA00022490"/>
    </source>
</evidence>
<keyword evidence="3" id="KW-0963">Cytoplasm</keyword>
<dbReference type="InterPro" id="IPR046350">
    <property type="entry name" value="Cystatin_sf"/>
</dbReference>
<feature type="domain" description="Cystatin" evidence="9">
    <location>
        <begin position="3"/>
        <end position="78"/>
    </location>
</feature>
<dbReference type="PRINTS" id="PR00295">
    <property type="entry name" value="STEFINA"/>
</dbReference>
<dbReference type="GO" id="GO:0004869">
    <property type="term" value="F:cysteine-type endopeptidase inhibitor activity"/>
    <property type="evidence" value="ECO:0007669"/>
    <property type="project" value="UniProtKB-KW"/>
</dbReference>
<dbReference type="GO" id="GO:0005829">
    <property type="term" value="C:cytosol"/>
    <property type="evidence" value="ECO:0007669"/>
    <property type="project" value="TreeGrafter"/>
</dbReference>
<evidence type="ECO:0000256" key="7">
    <source>
        <dbReference type="ARBA" id="ARBA00040677"/>
    </source>
</evidence>
<dbReference type="EMBL" id="EU931625">
    <property type="protein sequence ID" value="ACL97656.1"/>
    <property type="molecule type" value="Genomic_DNA"/>
</dbReference>
<dbReference type="GO" id="GO:0002376">
    <property type="term" value="P:immune system process"/>
    <property type="evidence" value="ECO:0007669"/>
    <property type="project" value="UniProtKB-KW"/>
</dbReference>
<dbReference type="InterPro" id="IPR018073">
    <property type="entry name" value="Prot_inh_cystat_CS"/>
</dbReference>
<proteinExistence type="inferred from homology"/>
<evidence type="ECO:0000256" key="4">
    <source>
        <dbReference type="ARBA" id="ARBA00022690"/>
    </source>
</evidence>
<evidence type="ECO:0000256" key="2">
    <source>
        <dbReference type="ARBA" id="ARBA00009403"/>
    </source>
</evidence>
<dbReference type="PROSITE" id="PS00287">
    <property type="entry name" value="CYSTATIN"/>
    <property type="match status" value="1"/>
</dbReference>
<dbReference type="PANTHER" id="PTHR11414:SF21">
    <property type="entry name" value="CYSTATIN 14A, TANDEM DUPLICATE 1-RELATED"/>
    <property type="match status" value="1"/>
</dbReference>
<evidence type="ECO:0000313" key="10">
    <source>
        <dbReference type="EMBL" id="ACJ24348.1"/>
    </source>
</evidence>
<keyword evidence="4" id="KW-0646">Protease inhibitor</keyword>
<comment type="similarity">
    <text evidence="2">Belongs to the cystatin family.</text>
</comment>
<dbReference type="SMART" id="SM00043">
    <property type="entry name" value="CY"/>
    <property type="match status" value="1"/>
</dbReference>
<dbReference type="PANTHER" id="PTHR11414">
    <property type="entry name" value="CYSTATIN FAMILY MEMBER"/>
    <property type="match status" value="1"/>
</dbReference>
<evidence type="ECO:0000256" key="1">
    <source>
        <dbReference type="ARBA" id="ARBA00004496"/>
    </source>
</evidence>
<accession>D7F0C0</accession>
<dbReference type="Gene3D" id="3.10.450.10">
    <property type="match status" value="1"/>
</dbReference>
<name>D7F0C0_LARCR</name>
<keyword evidence="5" id="KW-0789">Thiol protease inhibitor</keyword>